<evidence type="ECO:0000259" key="1">
    <source>
        <dbReference type="PROSITE" id="PS51192"/>
    </source>
</evidence>
<dbReference type="PROSITE" id="PS51192">
    <property type="entry name" value="HELICASE_ATP_BIND_1"/>
    <property type="match status" value="1"/>
</dbReference>
<dbReference type="EC" id="3.6.4.-" evidence="2"/>
<dbReference type="Proteomes" id="UP001274321">
    <property type="component" value="Unassembled WGS sequence"/>
</dbReference>
<keyword evidence="2" id="KW-0547">Nucleotide-binding</keyword>
<sequence length="505" mass="56111">MIRELRPHQEHAIAQLRQSLAGGKRRPMIQAPTGFGKTLLAAAIVDGALRKNKRVIFCVPALSLIDQTVGAFWNEGIRDVGVIQARHEMTNSRQPVQVASVQSLEKREIPEADIVVIDEAHRWFQFYAEWMARPEWQRIPFVGLSATPWTKGLGKHFDDLITPTTAQDLIDSGFLAPFRTFAPTHPDLSGVRTKAGDYHEGDLSEAMDKPALTADVVETWRRLGENRPTFVFAVDCAHARHLRDRFVEAGVSTAYIDANTSKDDREVIERAFHAGDVRVVCNVGTMTTGVDWDVRCIVLARPTRSEMLYVQMIGRGLRIADGKSDCLILDHSDTTLKLGFVTDIHHAELDDGKPRKASASESRAREERLPKECPSCSFLKPVGLSECPSCGFKPQLQSTVKCEDGTLAEVKASKKPKAKQWTAAEKSELYGQLKGYQRRVRCSQGRTSNIFRDITGVWPNAYTGVPELEPSAGLLSKIKSMAIAYAKSQEAKQRRQGAAYDSARA</sequence>
<keyword evidence="3" id="KW-1185">Reference proteome</keyword>
<dbReference type="RefSeq" id="WP_319844466.1">
    <property type="nucleotide sequence ID" value="NZ_JAXAFJ010000005.1"/>
</dbReference>
<dbReference type="EMBL" id="JAXAFJ010000005">
    <property type="protein sequence ID" value="MDX6806335.1"/>
    <property type="molecule type" value="Genomic_DNA"/>
</dbReference>
<reference evidence="2 3" key="1">
    <citation type="submission" date="2023-11" db="EMBL/GenBank/DDBJ databases">
        <authorList>
            <person name="Bao R."/>
        </authorList>
    </citation>
    <scope>NUCLEOTIDE SEQUENCE [LARGE SCALE GENOMIC DNA]</scope>
    <source>
        <strain evidence="2 3">PJ23</strain>
    </source>
</reference>
<dbReference type="Gene3D" id="3.40.50.300">
    <property type="entry name" value="P-loop containing nucleotide triphosphate hydrolases"/>
    <property type="match status" value="2"/>
</dbReference>
<dbReference type="Pfam" id="PF00271">
    <property type="entry name" value="Helicase_C"/>
    <property type="match status" value="1"/>
</dbReference>
<dbReference type="SMART" id="SM00490">
    <property type="entry name" value="HELICc"/>
    <property type="match status" value="1"/>
</dbReference>
<dbReference type="InterPro" id="IPR001650">
    <property type="entry name" value="Helicase_C-like"/>
</dbReference>
<dbReference type="GO" id="GO:0016787">
    <property type="term" value="F:hydrolase activity"/>
    <property type="evidence" value="ECO:0007669"/>
    <property type="project" value="UniProtKB-KW"/>
</dbReference>
<evidence type="ECO:0000313" key="3">
    <source>
        <dbReference type="Proteomes" id="UP001274321"/>
    </source>
</evidence>
<dbReference type="SMART" id="SM00487">
    <property type="entry name" value="DEXDc"/>
    <property type="match status" value="1"/>
</dbReference>
<feature type="domain" description="Helicase ATP-binding" evidence="1">
    <location>
        <begin position="18"/>
        <end position="166"/>
    </location>
</feature>
<keyword evidence="2" id="KW-0067">ATP-binding</keyword>
<dbReference type="PANTHER" id="PTHR47396:SF1">
    <property type="entry name" value="ATP-DEPENDENT HELICASE IRC3-RELATED"/>
    <property type="match status" value="1"/>
</dbReference>
<organism evidence="2 3">
    <name type="scientific">Terrihabitans rhizophilus</name>
    <dbReference type="NCBI Taxonomy" id="3092662"/>
    <lineage>
        <taxon>Bacteria</taxon>
        <taxon>Pseudomonadati</taxon>
        <taxon>Pseudomonadota</taxon>
        <taxon>Alphaproteobacteria</taxon>
        <taxon>Hyphomicrobiales</taxon>
        <taxon>Terrihabitans</taxon>
    </lineage>
</organism>
<dbReference type="PANTHER" id="PTHR47396">
    <property type="entry name" value="TYPE I RESTRICTION ENZYME ECOKI R PROTEIN"/>
    <property type="match status" value="1"/>
</dbReference>
<accession>A0ABU4RRN3</accession>
<protein>
    <submittedName>
        <fullName evidence="2">DEAD/DEAH box helicase</fullName>
        <ecNumber evidence="2">3.6.4.-</ecNumber>
    </submittedName>
</protein>
<proteinExistence type="predicted"/>
<dbReference type="InterPro" id="IPR014001">
    <property type="entry name" value="Helicase_ATP-bd"/>
</dbReference>
<dbReference type="SUPFAM" id="SSF52540">
    <property type="entry name" value="P-loop containing nucleoside triphosphate hydrolases"/>
    <property type="match status" value="1"/>
</dbReference>
<gene>
    <name evidence="2" type="ORF">SCD90_09675</name>
</gene>
<dbReference type="Pfam" id="PF04851">
    <property type="entry name" value="ResIII"/>
    <property type="match status" value="1"/>
</dbReference>
<evidence type="ECO:0000313" key="2">
    <source>
        <dbReference type="EMBL" id="MDX6806335.1"/>
    </source>
</evidence>
<comment type="caution">
    <text evidence="2">The sequence shown here is derived from an EMBL/GenBank/DDBJ whole genome shotgun (WGS) entry which is preliminary data.</text>
</comment>
<dbReference type="InterPro" id="IPR050742">
    <property type="entry name" value="Helicase_Restrict-Modif_Enz"/>
</dbReference>
<dbReference type="InterPro" id="IPR027417">
    <property type="entry name" value="P-loop_NTPase"/>
</dbReference>
<dbReference type="GO" id="GO:0004386">
    <property type="term" value="F:helicase activity"/>
    <property type="evidence" value="ECO:0007669"/>
    <property type="project" value="UniProtKB-KW"/>
</dbReference>
<keyword evidence="2" id="KW-0378">Hydrolase</keyword>
<name>A0ABU4RRN3_9HYPH</name>
<dbReference type="InterPro" id="IPR006935">
    <property type="entry name" value="Helicase/UvrB_N"/>
</dbReference>
<keyword evidence="2" id="KW-0347">Helicase</keyword>